<dbReference type="EMBL" id="JBHSMD010000003">
    <property type="protein sequence ID" value="MFC5493512.1"/>
    <property type="molecule type" value="Genomic_DNA"/>
</dbReference>
<sequence>MSHRILTRVAAALVAGLLVSPLPTLASSGPAHSAAPQSTTGWEPRPALYPSTVKQTDLAIPMSDGTVLRGDLELPADADGNPVDKRFPVIVTITAYNKSAGSFSGGLTGGSPSYLVQRGYAQLTVDARGTGSSEGRWAAFDRREDRDAGEIVEWAHSRQRPWSNGRVGMSGPSYLGISQIFAAGARPKGLKAIFPQVPAYDVYRDVVASGGAIDVGFIPLWLGLVTGTGIIPPAVTATDPESGFGALVDHLGAAATFTLPLMLEAVTGGDAAYDGKFYRDRSPERVIDKVQVPTFLVGGEFDIFQRGTPLLFENLQRRGVPVKMIIGPWDHLEGSAATDIGDAGYGSLSELQLRWFDRYVRGVPDPTLDSDIAPITYYEQGSGEWTHAKRWMGEQHAESFRLTGSAAAGGGIGVLTQGEVEDGRAYVPPVPVSGLCTRSASQWTAGLPQALLADLPCWTDNAPNDKTGVVFQTEPLTEPLRLRGPINARLYTSSPSGDGMLSVSVSDVAPDGTVTRLTGGWQVISHRALDRSRTRYLDGEIVQPYHPFTRAAKKPLGAGEIAPVDVEIFPTAAQIAPGHRLRIAIQAFDVPHLLPNATDLPGALTVLKIHAGDDYPSALTVPAL</sequence>
<organism evidence="5 6">
    <name type="scientific">Nocardioides caricicola</name>
    <dbReference type="NCBI Taxonomy" id="634770"/>
    <lineage>
        <taxon>Bacteria</taxon>
        <taxon>Bacillati</taxon>
        <taxon>Actinomycetota</taxon>
        <taxon>Actinomycetes</taxon>
        <taxon>Propionibacteriales</taxon>
        <taxon>Nocardioidaceae</taxon>
        <taxon>Nocardioides</taxon>
    </lineage>
</organism>
<keyword evidence="3" id="KW-0732">Signal</keyword>
<dbReference type="InterPro" id="IPR005674">
    <property type="entry name" value="CocE/Ser_esterase"/>
</dbReference>
<evidence type="ECO:0000256" key="1">
    <source>
        <dbReference type="ARBA" id="ARBA00022801"/>
    </source>
</evidence>
<dbReference type="PANTHER" id="PTHR43056">
    <property type="entry name" value="PEPTIDASE S9 PROLYL OLIGOPEPTIDASE"/>
    <property type="match status" value="1"/>
</dbReference>
<dbReference type="Pfam" id="PF02129">
    <property type="entry name" value="Peptidase_S15"/>
    <property type="match status" value="1"/>
</dbReference>
<dbReference type="SUPFAM" id="SSF53474">
    <property type="entry name" value="alpha/beta-Hydrolases"/>
    <property type="match status" value="1"/>
</dbReference>
<evidence type="ECO:0000313" key="5">
    <source>
        <dbReference type="EMBL" id="MFC5493512.1"/>
    </source>
</evidence>
<reference evidence="6" key="1">
    <citation type="journal article" date="2019" name="Int. J. Syst. Evol. Microbiol.">
        <title>The Global Catalogue of Microorganisms (GCM) 10K type strain sequencing project: providing services to taxonomists for standard genome sequencing and annotation.</title>
        <authorList>
            <consortium name="The Broad Institute Genomics Platform"/>
            <consortium name="The Broad Institute Genome Sequencing Center for Infectious Disease"/>
            <person name="Wu L."/>
            <person name="Ma J."/>
        </authorList>
    </citation>
    <scope>NUCLEOTIDE SEQUENCE [LARGE SCALE GENOMIC DNA]</scope>
    <source>
        <strain evidence="6">KACC 13778</strain>
    </source>
</reference>
<feature type="chain" id="PRO_5045259982" evidence="3">
    <location>
        <begin position="27"/>
        <end position="624"/>
    </location>
</feature>
<dbReference type="PANTHER" id="PTHR43056:SF10">
    <property type="entry name" value="COCE_NOND FAMILY, PUTATIVE (AFU_ORTHOLOGUE AFUA_7G00600)-RELATED"/>
    <property type="match status" value="1"/>
</dbReference>
<protein>
    <submittedName>
        <fullName evidence="5">CocE/NonD family hydrolase</fullName>
    </submittedName>
</protein>
<feature type="signal peptide" evidence="3">
    <location>
        <begin position="1"/>
        <end position="26"/>
    </location>
</feature>
<evidence type="ECO:0000259" key="4">
    <source>
        <dbReference type="SMART" id="SM00939"/>
    </source>
</evidence>
<dbReference type="SMART" id="SM00939">
    <property type="entry name" value="PepX_C"/>
    <property type="match status" value="1"/>
</dbReference>
<name>A0ABW0N0X1_9ACTN</name>
<dbReference type="InterPro" id="IPR000383">
    <property type="entry name" value="Xaa-Pro-like_dom"/>
</dbReference>
<dbReference type="Proteomes" id="UP001595956">
    <property type="component" value="Unassembled WGS sequence"/>
</dbReference>
<dbReference type="InterPro" id="IPR013736">
    <property type="entry name" value="Xaa-Pro_dipept_C"/>
</dbReference>
<evidence type="ECO:0000313" key="6">
    <source>
        <dbReference type="Proteomes" id="UP001595956"/>
    </source>
</evidence>
<dbReference type="Gene3D" id="2.60.120.260">
    <property type="entry name" value="Galactose-binding domain-like"/>
    <property type="match status" value="1"/>
</dbReference>
<dbReference type="NCBIfam" id="TIGR00976">
    <property type="entry name" value="CocE_NonD"/>
    <property type="match status" value="1"/>
</dbReference>
<dbReference type="Gene3D" id="3.40.50.1820">
    <property type="entry name" value="alpha/beta hydrolase"/>
    <property type="match status" value="1"/>
</dbReference>
<proteinExistence type="predicted"/>
<evidence type="ECO:0000256" key="3">
    <source>
        <dbReference type="SAM" id="SignalP"/>
    </source>
</evidence>
<dbReference type="SUPFAM" id="SSF49785">
    <property type="entry name" value="Galactose-binding domain-like"/>
    <property type="match status" value="1"/>
</dbReference>
<dbReference type="InterPro" id="IPR050585">
    <property type="entry name" value="Xaa-Pro_dipeptidyl-ppase/CocE"/>
</dbReference>
<feature type="region of interest" description="Disordered" evidence="2">
    <location>
        <begin position="26"/>
        <end position="48"/>
    </location>
</feature>
<evidence type="ECO:0000256" key="2">
    <source>
        <dbReference type="SAM" id="MobiDB-lite"/>
    </source>
</evidence>
<dbReference type="Pfam" id="PF08530">
    <property type="entry name" value="PepX_C"/>
    <property type="match status" value="1"/>
</dbReference>
<keyword evidence="6" id="KW-1185">Reference proteome</keyword>
<gene>
    <name evidence="5" type="ORF">ACFPKY_10385</name>
</gene>
<keyword evidence="1 5" id="KW-0378">Hydrolase</keyword>
<comment type="caution">
    <text evidence="5">The sequence shown here is derived from an EMBL/GenBank/DDBJ whole genome shotgun (WGS) entry which is preliminary data.</text>
</comment>
<dbReference type="Gene3D" id="1.10.3020.10">
    <property type="entry name" value="alpha-amino acid ester hydrolase ( Helical cap domain)"/>
    <property type="match status" value="1"/>
</dbReference>
<feature type="domain" description="Xaa-Pro dipeptidyl-peptidase C-terminal" evidence="4">
    <location>
        <begin position="353"/>
        <end position="620"/>
    </location>
</feature>
<dbReference type="RefSeq" id="WP_345172773.1">
    <property type="nucleotide sequence ID" value="NZ_BAABFQ010000004.1"/>
</dbReference>
<dbReference type="InterPro" id="IPR008979">
    <property type="entry name" value="Galactose-bd-like_sf"/>
</dbReference>
<accession>A0ABW0N0X1</accession>
<dbReference type="InterPro" id="IPR029058">
    <property type="entry name" value="AB_hydrolase_fold"/>
</dbReference>
<dbReference type="GO" id="GO:0016787">
    <property type="term" value="F:hydrolase activity"/>
    <property type="evidence" value="ECO:0007669"/>
    <property type="project" value="UniProtKB-KW"/>
</dbReference>